<dbReference type="Proteomes" id="UP000663868">
    <property type="component" value="Unassembled WGS sequence"/>
</dbReference>
<comment type="caution">
    <text evidence="1">The sequence shown here is derived from an EMBL/GenBank/DDBJ whole genome shotgun (WGS) entry which is preliminary data.</text>
</comment>
<organism evidence="1 2">
    <name type="scientific">Adineta steineri</name>
    <dbReference type="NCBI Taxonomy" id="433720"/>
    <lineage>
        <taxon>Eukaryota</taxon>
        <taxon>Metazoa</taxon>
        <taxon>Spiralia</taxon>
        <taxon>Gnathifera</taxon>
        <taxon>Rotifera</taxon>
        <taxon>Eurotatoria</taxon>
        <taxon>Bdelloidea</taxon>
        <taxon>Adinetida</taxon>
        <taxon>Adinetidae</taxon>
        <taxon>Adineta</taxon>
    </lineage>
</organism>
<name>A0A820IYU6_9BILA</name>
<evidence type="ECO:0000313" key="2">
    <source>
        <dbReference type="Proteomes" id="UP000663868"/>
    </source>
</evidence>
<evidence type="ECO:0008006" key="3">
    <source>
        <dbReference type="Google" id="ProtNLM"/>
    </source>
</evidence>
<dbReference type="InterPro" id="IPR009097">
    <property type="entry name" value="Cyclic_Pdiesterase"/>
</dbReference>
<accession>A0A820IYU6</accession>
<evidence type="ECO:0000313" key="1">
    <source>
        <dbReference type="EMBL" id="CAF4317034.1"/>
    </source>
</evidence>
<feature type="non-terminal residue" evidence="1">
    <location>
        <position position="1"/>
    </location>
</feature>
<dbReference type="EMBL" id="CAJOBB010015457">
    <property type="protein sequence ID" value="CAF4317034.1"/>
    <property type="molecule type" value="Genomic_DNA"/>
</dbReference>
<gene>
    <name evidence="1" type="ORF">KXQ929_LOCUS46412</name>
</gene>
<dbReference type="AlphaFoldDB" id="A0A820IYU6"/>
<reference evidence="1" key="1">
    <citation type="submission" date="2021-02" db="EMBL/GenBank/DDBJ databases">
        <authorList>
            <person name="Nowell W R."/>
        </authorList>
    </citation>
    <scope>NUCLEOTIDE SEQUENCE</scope>
</reference>
<proteinExistence type="predicted"/>
<sequence length="186" mass="22017">MNLSDHYALQLIINFRTRSISYRSTLVILPTIDTWPLIDPYDVYYELSMKIRPFYDLNDCQDDQEDILLKLRLLLCQFSSFSIKINEIDSFIENNVSFMKCDEQSTNHLKQLRGQLAQLFSNCLKNDRNTYNPHMTVGQFDSQEELNQAKPSLILNESFEFPVQYLYILQRPHDNDTTPFHIVHQI</sequence>
<dbReference type="Gene3D" id="3.90.1140.10">
    <property type="entry name" value="Cyclic phosphodiesterase"/>
    <property type="match status" value="1"/>
</dbReference>
<protein>
    <recommendedName>
        <fullName evidence="3">2'-5' RNA ligase family protein</fullName>
    </recommendedName>
</protein>
<dbReference type="SUPFAM" id="SSF55144">
    <property type="entry name" value="LigT-like"/>
    <property type="match status" value="1"/>
</dbReference>
<dbReference type="Pfam" id="PF13563">
    <property type="entry name" value="2_5_RNA_ligase2"/>
    <property type="match status" value="1"/>
</dbReference>